<reference evidence="3 4" key="1">
    <citation type="submission" date="2021-03" db="EMBL/GenBank/DDBJ databases">
        <title>Genomic Encyclopedia of Type Strains, Phase IV (KMG-IV): sequencing the most valuable type-strain genomes for metagenomic binning, comparative biology and taxonomic classification.</title>
        <authorList>
            <person name="Goeker M."/>
        </authorList>
    </citation>
    <scope>NUCLEOTIDE SEQUENCE [LARGE SCALE GENOMIC DNA]</scope>
    <source>
        <strain evidence="3 4">DSM 24004</strain>
    </source>
</reference>
<name>A0ABS4GDT0_9FIRM</name>
<dbReference type="Proteomes" id="UP001519342">
    <property type="component" value="Unassembled WGS sequence"/>
</dbReference>
<dbReference type="InterPro" id="IPR041698">
    <property type="entry name" value="Methyltransf_25"/>
</dbReference>
<dbReference type="SUPFAM" id="SSF53335">
    <property type="entry name" value="S-adenosyl-L-methionine-dependent methyltransferases"/>
    <property type="match status" value="1"/>
</dbReference>
<organism evidence="3 4">
    <name type="scientific">Sedimentibacter acidaminivorans</name>
    <dbReference type="NCBI Taxonomy" id="913099"/>
    <lineage>
        <taxon>Bacteria</taxon>
        <taxon>Bacillati</taxon>
        <taxon>Bacillota</taxon>
        <taxon>Tissierellia</taxon>
        <taxon>Sedimentibacter</taxon>
    </lineage>
</organism>
<dbReference type="InterPro" id="IPR029063">
    <property type="entry name" value="SAM-dependent_MTases_sf"/>
</dbReference>
<keyword evidence="4" id="KW-1185">Reference proteome</keyword>
<keyword evidence="1" id="KW-0808">Transferase</keyword>
<dbReference type="Gene3D" id="2.20.25.110">
    <property type="entry name" value="S-adenosyl-L-methionine-dependent methyltransferases"/>
    <property type="match status" value="1"/>
</dbReference>
<sequence length="244" mass="28836">MQKNSYKEFSQIYDLLMNDIDYEKWTSFLISKIGLNKNKILEAACGTGSITCILSENNYKVTAFDLSEDMLMRAYDKLGRNRGVKLLNQNMIDFEIDDKFDAAICCCDGINYLKRNEILLFFNRINKHLNSGDKFIFDISTVYKYKTMYNENYVYDDGEVFYVWENMFSEDSNSVDIEINFFINDSEEKYDRITEIQTQYIYSVDEIQNILRSTGFNNIEIYDDYNDVAYNKESLRAVFCCIKM</sequence>
<proteinExistence type="predicted"/>
<gene>
    <name evidence="3" type="ORF">J2Z76_001523</name>
</gene>
<dbReference type="CDD" id="cd02440">
    <property type="entry name" value="AdoMet_MTases"/>
    <property type="match status" value="1"/>
</dbReference>
<evidence type="ECO:0000313" key="3">
    <source>
        <dbReference type="EMBL" id="MBP1925662.1"/>
    </source>
</evidence>
<feature type="domain" description="Methyltransferase" evidence="2">
    <location>
        <begin position="40"/>
        <end position="132"/>
    </location>
</feature>
<dbReference type="PANTHER" id="PTHR43861">
    <property type="entry name" value="TRANS-ACONITATE 2-METHYLTRANSFERASE-RELATED"/>
    <property type="match status" value="1"/>
</dbReference>
<protein>
    <submittedName>
        <fullName evidence="3">Ubiquinone/menaquinone biosynthesis C-methylase UbiE</fullName>
    </submittedName>
</protein>
<dbReference type="Gene3D" id="3.40.50.150">
    <property type="entry name" value="Vaccinia Virus protein VP39"/>
    <property type="match status" value="1"/>
</dbReference>
<dbReference type="EMBL" id="JAGGKS010000004">
    <property type="protein sequence ID" value="MBP1925662.1"/>
    <property type="molecule type" value="Genomic_DNA"/>
</dbReference>
<accession>A0ABS4GDT0</accession>
<comment type="caution">
    <text evidence="3">The sequence shown here is derived from an EMBL/GenBank/DDBJ whole genome shotgun (WGS) entry which is preliminary data.</text>
</comment>
<keyword evidence="3" id="KW-0830">Ubiquinone</keyword>
<evidence type="ECO:0000313" key="4">
    <source>
        <dbReference type="Proteomes" id="UP001519342"/>
    </source>
</evidence>
<evidence type="ECO:0000259" key="2">
    <source>
        <dbReference type="Pfam" id="PF13649"/>
    </source>
</evidence>
<dbReference type="RefSeq" id="WP_209511412.1">
    <property type="nucleotide sequence ID" value="NZ_JAGGKS010000004.1"/>
</dbReference>
<dbReference type="Pfam" id="PF13649">
    <property type="entry name" value="Methyltransf_25"/>
    <property type="match status" value="1"/>
</dbReference>
<evidence type="ECO:0000256" key="1">
    <source>
        <dbReference type="ARBA" id="ARBA00022679"/>
    </source>
</evidence>